<comment type="caution">
    <text evidence="1">The sequence shown here is derived from an EMBL/GenBank/DDBJ whole genome shotgun (WGS) entry which is preliminary data.</text>
</comment>
<accession>A0ABV3PYF7</accession>
<organism evidence="1 2">
    <name type="scientific">Labrys neptuniae</name>
    <dbReference type="NCBI Taxonomy" id="376174"/>
    <lineage>
        <taxon>Bacteria</taxon>
        <taxon>Pseudomonadati</taxon>
        <taxon>Pseudomonadota</taxon>
        <taxon>Alphaproteobacteria</taxon>
        <taxon>Hyphomicrobiales</taxon>
        <taxon>Xanthobacteraceae</taxon>
        <taxon>Labrys</taxon>
    </lineage>
</organism>
<sequence length="137" mass="16176">MKKNNFHISWFIRDIPRPEGGGGKSNCDWDFIIKKLQRLQHEDGSVALEFDNGNEDDDKSLSVHAQNDHYFIVFNDKRDGKHFRHVSFDPASPYSKYEMQGSDWDSRIIFTDYDLVYDVFKQFFETEKISSPRIAPY</sequence>
<dbReference type="InterPro" id="IPR054205">
    <property type="entry name" value="DUF6911"/>
</dbReference>
<dbReference type="Proteomes" id="UP001555786">
    <property type="component" value="Unassembled WGS sequence"/>
</dbReference>
<evidence type="ECO:0000313" key="1">
    <source>
        <dbReference type="EMBL" id="MEW9310491.1"/>
    </source>
</evidence>
<proteinExistence type="predicted"/>
<dbReference type="RefSeq" id="WP_311944079.1">
    <property type="nucleotide sequence ID" value="NZ_JAVSCS010000044.1"/>
</dbReference>
<dbReference type="EMBL" id="JBFNQD010000028">
    <property type="protein sequence ID" value="MEW9310491.1"/>
    <property type="molecule type" value="Genomic_DNA"/>
</dbReference>
<name>A0ABV3PYF7_9HYPH</name>
<reference evidence="1 2" key="1">
    <citation type="submission" date="2024-07" db="EMBL/GenBank/DDBJ databases">
        <title>Description of Labrys sedimenti sp. nov., isolated from a diclofenac-degrading enrichment culture.</title>
        <authorList>
            <person name="Tancsics A."/>
            <person name="Csepanyi A."/>
        </authorList>
    </citation>
    <scope>NUCLEOTIDE SEQUENCE [LARGE SCALE GENOMIC DNA]</scope>
    <source>
        <strain evidence="1 2">LMG 23578</strain>
    </source>
</reference>
<keyword evidence="2" id="KW-1185">Reference proteome</keyword>
<protein>
    <submittedName>
        <fullName evidence="1">Uncharacterized protein</fullName>
    </submittedName>
</protein>
<evidence type="ECO:0000313" key="2">
    <source>
        <dbReference type="Proteomes" id="UP001555786"/>
    </source>
</evidence>
<gene>
    <name evidence="1" type="ORF">ABXS05_33445</name>
</gene>
<dbReference type="Pfam" id="PF21852">
    <property type="entry name" value="DUF6911"/>
    <property type="match status" value="1"/>
</dbReference>